<protein>
    <submittedName>
        <fullName evidence="1">Uncharacterized protein</fullName>
    </submittedName>
</protein>
<keyword evidence="2" id="KW-1185">Reference proteome</keyword>
<evidence type="ECO:0000313" key="2">
    <source>
        <dbReference type="Proteomes" id="UP000443582"/>
    </source>
</evidence>
<dbReference type="EMBL" id="QDKL01000001">
    <property type="protein sequence ID" value="RZF22251.1"/>
    <property type="molecule type" value="Genomic_DNA"/>
</dbReference>
<proteinExistence type="predicted"/>
<comment type="caution">
    <text evidence="1">The sequence shown here is derived from an EMBL/GenBank/DDBJ whole genome shotgun (WGS) entry which is preliminary data.</text>
</comment>
<organism evidence="1 2">
    <name type="scientific">Halobacteriovorax vibrionivorans</name>
    <dbReference type="NCBI Taxonomy" id="2152716"/>
    <lineage>
        <taxon>Bacteria</taxon>
        <taxon>Pseudomonadati</taxon>
        <taxon>Bdellovibrionota</taxon>
        <taxon>Bacteriovoracia</taxon>
        <taxon>Bacteriovoracales</taxon>
        <taxon>Halobacteriovoraceae</taxon>
        <taxon>Halobacteriovorax</taxon>
    </lineage>
</organism>
<reference evidence="2" key="1">
    <citation type="journal article" date="2019" name="Int. J. Syst. Evol. Microbiol.">
        <title>Halobacteriovorax valvorus sp. nov., a novel prokaryotic predator isolated from coastal seawater of China.</title>
        <authorList>
            <person name="Chen M.-X."/>
        </authorList>
    </citation>
    <scope>NUCLEOTIDE SEQUENCE [LARGE SCALE GENOMIC DNA]</scope>
    <source>
        <strain evidence="2">BL9</strain>
    </source>
</reference>
<dbReference type="Proteomes" id="UP000443582">
    <property type="component" value="Unassembled WGS sequence"/>
</dbReference>
<dbReference type="RefSeq" id="WP_114705195.1">
    <property type="nucleotide sequence ID" value="NZ_QDKL01000001.1"/>
</dbReference>
<evidence type="ECO:0000313" key="1">
    <source>
        <dbReference type="EMBL" id="RZF22251.1"/>
    </source>
</evidence>
<accession>A0ABY0IH25</accession>
<gene>
    <name evidence="1" type="ORF">DAY19_00350</name>
</gene>
<sequence length="1012" mass="115455">MLKLLKNPSLILIFSLLAGVFPQVYVAKYDYPDFLSRLPASSGQKTAYEVWGEMMESSVAFNAKATQVLGSGRRAISWGGEKEGSSSYVTRIFGPSAHTFEAIVEGYSMDEEEQVTFLRDFFSRWMNNRAGESIRVWIDEDGVRHDPAQELLDAKGRNKAINMSFLNNFDPQTASHEQLMNKWSEFISKTNNSPYSYLTPGTRRKFFKGEFSSLVDPIDDYYDMVPNLGAPEKYMSEIEDTSVGWEVKFAPQKSYGEFQEMIAWFKKTMGRGGELFQAPGHQRMVVPIGGNFNRSKAAELTKAAQALIVLEGIAGRSGIETADYKSIIDDYEIIEALEDGYETNRGPLRVDDEDRFINNSISIEFRSGTKNSRVARFIQASMASRFSRGDFTGISKADSWNIIGEYSTYPDEDDLVERFGLTRSQAQRAAQKLRRAGLSGYNIALWNWYDDNPMLGDTKKAILKNLTRDYLIDVASLRHTNYENLKKAVISLQREWVKSSNIAEDVKKYMMPARKFSDKENFHKFKPGTRMNVDVNKIDLGVEYSAKFPLKFEGDYAMIEDGSGGYNRQRLMDGKMSWLQTRVDMSPEEKEEYLKKMAVDLRDRLGGEGEPERLFEDGHGHGLDIAYKIKDSKDRSWRIEWDGIGRNYTPSGEVLVESVRAGSIEVVTPKFEPNMDEVQAVYDTFEKNNALPYIKAGGGHLNIDLTAFEGKPKEFARFLATFHEYRSVIAFLFQDLNRIKSAEPVDISEEFAQKLANWNGSEADLKKALYNEGYFNKRVGRKTRYTHLDVSAYFQDVIPPKFISDDFDISNPKVPWRPAFRVNPKIRKAEVRMFNAPRDAYESALQMKLFRAILNKALNKNDEISGEMQSISHEEYLERPDRLMDDLKKMTDDLGLEMREFRPLAGEALSNVEHYTQMKFYKPLADQLTNNPKFTNWERAVRPRGARSAISSEGRAYTGEISPEAREFQRLRIQSAEDSAYNRANAATNLSGLPQLKKKTNCVTAIRDLIGQ</sequence>
<name>A0ABY0IH25_9BACT</name>